<dbReference type="AlphaFoldDB" id="A0A8S9Y5C3"/>
<keyword evidence="3" id="KW-1185">Reference proteome</keyword>
<dbReference type="Proteomes" id="UP000466442">
    <property type="component" value="Unassembled WGS sequence"/>
</dbReference>
<sequence>MCRPAGISLILVLVACQQSVRGRSGHEWTITEIGFDDDDNSTVRTYLKDMPKEERENLLGYVKKAMKLYDEAFHLNIKESYLDFAGYLFYKYVYKNKNVVADTYKEDIKMWIIRAGIKNRKLIATNIVKIDN</sequence>
<accession>A0A8S9Y5C3</accession>
<organism evidence="2 3">
    <name type="scientific">Apolygus lucorum</name>
    <name type="common">Small green plant bug</name>
    <name type="synonym">Lygocoris lucorum</name>
    <dbReference type="NCBI Taxonomy" id="248454"/>
    <lineage>
        <taxon>Eukaryota</taxon>
        <taxon>Metazoa</taxon>
        <taxon>Ecdysozoa</taxon>
        <taxon>Arthropoda</taxon>
        <taxon>Hexapoda</taxon>
        <taxon>Insecta</taxon>
        <taxon>Pterygota</taxon>
        <taxon>Neoptera</taxon>
        <taxon>Paraneoptera</taxon>
        <taxon>Hemiptera</taxon>
        <taxon>Heteroptera</taxon>
        <taxon>Panheteroptera</taxon>
        <taxon>Cimicomorpha</taxon>
        <taxon>Miridae</taxon>
        <taxon>Mirini</taxon>
        <taxon>Apolygus</taxon>
    </lineage>
</organism>
<evidence type="ECO:0000313" key="3">
    <source>
        <dbReference type="Proteomes" id="UP000466442"/>
    </source>
</evidence>
<dbReference type="EMBL" id="WIXP02000002">
    <property type="protein sequence ID" value="KAF6215546.1"/>
    <property type="molecule type" value="Genomic_DNA"/>
</dbReference>
<keyword evidence="1" id="KW-0732">Signal</keyword>
<evidence type="ECO:0000256" key="1">
    <source>
        <dbReference type="SAM" id="SignalP"/>
    </source>
</evidence>
<protein>
    <submittedName>
        <fullName evidence="2">Uncharacterized protein</fullName>
    </submittedName>
</protein>
<evidence type="ECO:0000313" key="2">
    <source>
        <dbReference type="EMBL" id="KAF6215546.1"/>
    </source>
</evidence>
<reference evidence="2" key="1">
    <citation type="journal article" date="2021" name="Mol. Ecol. Resour.">
        <title>Apolygus lucorum genome provides insights into omnivorousness and mesophyll feeding.</title>
        <authorList>
            <person name="Liu Y."/>
            <person name="Liu H."/>
            <person name="Wang H."/>
            <person name="Huang T."/>
            <person name="Liu B."/>
            <person name="Yang B."/>
            <person name="Yin L."/>
            <person name="Li B."/>
            <person name="Zhang Y."/>
            <person name="Zhang S."/>
            <person name="Jiang F."/>
            <person name="Zhang X."/>
            <person name="Ren Y."/>
            <person name="Wang B."/>
            <person name="Wang S."/>
            <person name="Lu Y."/>
            <person name="Wu K."/>
            <person name="Fan W."/>
            <person name="Wang G."/>
        </authorList>
    </citation>
    <scope>NUCLEOTIDE SEQUENCE</scope>
    <source>
        <strain evidence="2">12Hb</strain>
    </source>
</reference>
<name>A0A8S9Y5C3_APOLU</name>
<comment type="caution">
    <text evidence="2">The sequence shown here is derived from an EMBL/GenBank/DDBJ whole genome shotgun (WGS) entry which is preliminary data.</text>
</comment>
<feature type="chain" id="PRO_5035770304" evidence="1">
    <location>
        <begin position="23"/>
        <end position="132"/>
    </location>
</feature>
<proteinExistence type="predicted"/>
<feature type="signal peptide" evidence="1">
    <location>
        <begin position="1"/>
        <end position="22"/>
    </location>
</feature>
<dbReference type="PROSITE" id="PS51257">
    <property type="entry name" value="PROKAR_LIPOPROTEIN"/>
    <property type="match status" value="1"/>
</dbReference>
<gene>
    <name evidence="2" type="ORF">GE061_010302</name>
</gene>